<dbReference type="EMBL" id="LR999458">
    <property type="protein sequence ID" value="CAE6249383.1"/>
    <property type="molecule type" value="Genomic_DNA"/>
</dbReference>
<comment type="function">
    <text evidence="1 6">Plant non-specific lipid-transfer proteins transfer phospholipids as well as galactolipids across membranes. May play a role in wax or cutin deposition in the cell walls of expanding epidermal cells and certain secretory tissues.</text>
</comment>
<evidence type="ECO:0000256" key="5">
    <source>
        <dbReference type="ARBA" id="ARBA00023157"/>
    </source>
</evidence>
<proteinExistence type="inferred from homology"/>
<organism evidence="9 10">
    <name type="scientific">Arabidopsis arenosa</name>
    <name type="common">Sand rock-cress</name>
    <name type="synonym">Cardaminopsis arenosa</name>
    <dbReference type="NCBI Taxonomy" id="38785"/>
    <lineage>
        <taxon>Eukaryota</taxon>
        <taxon>Viridiplantae</taxon>
        <taxon>Streptophyta</taxon>
        <taxon>Embryophyta</taxon>
        <taxon>Tracheophyta</taxon>
        <taxon>Spermatophyta</taxon>
        <taxon>Magnoliopsida</taxon>
        <taxon>eudicotyledons</taxon>
        <taxon>Gunneridae</taxon>
        <taxon>Pentapetalae</taxon>
        <taxon>rosids</taxon>
        <taxon>malvids</taxon>
        <taxon>Brassicales</taxon>
        <taxon>Brassicaceae</taxon>
        <taxon>Camelineae</taxon>
        <taxon>Arabidopsis</taxon>
    </lineage>
</organism>
<dbReference type="SUPFAM" id="SSF47699">
    <property type="entry name" value="Bifunctional inhibitor/lipid-transfer protein/seed storage 2S albumin"/>
    <property type="match status" value="1"/>
</dbReference>
<gene>
    <name evidence="9" type="ORF">AARE701A_LOCUS21917</name>
</gene>
<evidence type="ECO:0000256" key="6">
    <source>
        <dbReference type="RuleBase" id="RU000628"/>
    </source>
</evidence>
<dbReference type="InterPro" id="IPR016140">
    <property type="entry name" value="Bifunc_inhib/LTP/seed_store"/>
</dbReference>
<keyword evidence="5" id="KW-1015">Disulfide bond</keyword>
<keyword evidence="7" id="KW-0732">Signal</keyword>
<evidence type="ECO:0000256" key="7">
    <source>
        <dbReference type="SAM" id="SignalP"/>
    </source>
</evidence>
<evidence type="ECO:0000256" key="2">
    <source>
        <dbReference type="ARBA" id="ARBA00009748"/>
    </source>
</evidence>
<dbReference type="GO" id="GO:0006869">
    <property type="term" value="P:lipid transport"/>
    <property type="evidence" value="ECO:0007669"/>
    <property type="project" value="InterPro"/>
</dbReference>
<dbReference type="Proteomes" id="UP000682877">
    <property type="component" value="Chromosome 8"/>
</dbReference>
<keyword evidence="4 6" id="KW-0446">Lipid-binding</keyword>
<reference evidence="9" key="1">
    <citation type="submission" date="2021-01" db="EMBL/GenBank/DDBJ databases">
        <authorList>
            <person name="Bezrukov I."/>
        </authorList>
    </citation>
    <scope>NUCLEOTIDE SEQUENCE</scope>
</reference>
<comment type="similarity">
    <text evidence="2 6">Belongs to the plant LTP family.</text>
</comment>
<feature type="signal peptide" evidence="7">
    <location>
        <begin position="1"/>
        <end position="23"/>
    </location>
</feature>
<accession>A0A8S2B1N6</accession>
<evidence type="ECO:0000256" key="4">
    <source>
        <dbReference type="ARBA" id="ARBA00023121"/>
    </source>
</evidence>
<keyword evidence="3 6" id="KW-0813">Transport</keyword>
<dbReference type="Gene3D" id="1.10.110.10">
    <property type="entry name" value="Plant lipid-transfer and hydrophobic proteins"/>
    <property type="match status" value="1"/>
</dbReference>
<dbReference type="InterPro" id="IPR000528">
    <property type="entry name" value="Plant_nsLTP"/>
</dbReference>
<dbReference type="CDD" id="cd01960">
    <property type="entry name" value="nsLTP1"/>
    <property type="match status" value="1"/>
</dbReference>
<dbReference type="Pfam" id="PF00234">
    <property type="entry name" value="Tryp_alpha_amyl"/>
    <property type="match status" value="1"/>
</dbReference>
<dbReference type="PROSITE" id="PS00597">
    <property type="entry name" value="PLANT_LTP"/>
    <property type="match status" value="1"/>
</dbReference>
<dbReference type="SMART" id="SM00499">
    <property type="entry name" value="AAI"/>
    <property type="match status" value="1"/>
</dbReference>
<name>A0A8S2B1N6_ARAAE</name>
<dbReference type="PRINTS" id="PR00382">
    <property type="entry name" value="LIPIDTRNSFER"/>
</dbReference>
<dbReference type="PANTHER" id="PTHR33076">
    <property type="entry name" value="NON-SPECIFIC LIPID-TRANSFER PROTEIN 2-RELATED"/>
    <property type="match status" value="1"/>
</dbReference>
<keyword evidence="10" id="KW-1185">Reference proteome</keyword>
<dbReference type="FunFam" id="1.10.110.10:FF:000002">
    <property type="entry name" value="Non-specific lipid-transfer protein"/>
    <property type="match status" value="1"/>
</dbReference>
<feature type="domain" description="Bifunctional inhibitor/plant lipid transfer protein/seed storage helical" evidence="8">
    <location>
        <begin position="27"/>
        <end position="111"/>
    </location>
</feature>
<evidence type="ECO:0000313" key="9">
    <source>
        <dbReference type="EMBL" id="CAE6249383.1"/>
    </source>
</evidence>
<evidence type="ECO:0000313" key="10">
    <source>
        <dbReference type="Proteomes" id="UP000682877"/>
    </source>
</evidence>
<evidence type="ECO:0000256" key="3">
    <source>
        <dbReference type="ARBA" id="ARBA00022448"/>
    </source>
</evidence>
<protein>
    <recommendedName>
        <fullName evidence="6">Non-specific lipid-transfer protein</fullName>
    </recommendedName>
</protein>
<dbReference type="GO" id="GO:0008289">
    <property type="term" value="F:lipid binding"/>
    <property type="evidence" value="ECO:0007669"/>
    <property type="project" value="UniProtKB-KW"/>
</dbReference>
<evidence type="ECO:0000259" key="8">
    <source>
        <dbReference type="SMART" id="SM00499"/>
    </source>
</evidence>
<sequence>MAFALRFFTCLVLTVCIVASVDAAISCSTVAGSLAPCVNYLSKGGLVPPPCCAGVKKLNGMAQTTPDRQQACRCIQSTAKSISGLNPSLASGLPGLCGVSIPYPISMSTNCNNIK</sequence>
<dbReference type="AlphaFoldDB" id="A0A8S2B1N6"/>
<dbReference type="InterPro" id="IPR036312">
    <property type="entry name" value="Bifun_inhib/LTP/seed_sf"/>
</dbReference>
<evidence type="ECO:0000256" key="1">
    <source>
        <dbReference type="ARBA" id="ARBA00003211"/>
    </source>
</evidence>
<feature type="chain" id="PRO_5035926776" description="Non-specific lipid-transfer protein" evidence="7">
    <location>
        <begin position="24"/>
        <end position="115"/>
    </location>
</feature>